<dbReference type="InterPro" id="IPR036676">
    <property type="entry name" value="PurM-like_C_sf"/>
</dbReference>
<keyword evidence="2" id="KW-0547">Nucleotide-binding</keyword>
<dbReference type="InterPro" id="IPR006283">
    <property type="entry name" value="ThiL-like"/>
</dbReference>
<feature type="binding site" evidence="2">
    <location>
        <position position="62"/>
    </location>
    <ligand>
        <name>substrate</name>
    </ligand>
</feature>
<proteinExistence type="inferred from homology"/>
<feature type="binding site" evidence="2">
    <location>
        <position position="38"/>
    </location>
    <ligand>
        <name>Mg(2+)</name>
        <dbReference type="ChEBI" id="CHEBI:18420"/>
        <label>4</label>
    </ligand>
</feature>
<feature type="binding site" evidence="2">
    <location>
        <begin position="130"/>
        <end position="131"/>
    </location>
    <ligand>
        <name>ATP</name>
        <dbReference type="ChEBI" id="CHEBI:30616"/>
    </ligand>
</feature>
<feature type="binding site" evidence="2">
    <location>
        <position position="222"/>
    </location>
    <ligand>
        <name>Mg(2+)</name>
        <dbReference type="ChEBI" id="CHEBI:18420"/>
        <label>3</label>
    </ligand>
</feature>
<keyword evidence="2 5" id="KW-0808">Transferase</keyword>
<dbReference type="EC" id="2.7.4.16" evidence="2"/>
<dbReference type="Proteomes" id="UP001575181">
    <property type="component" value="Unassembled WGS sequence"/>
</dbReference>
<dbReference type="PANTHER" id="PTHR30270">
    <property type="entry name" value="THIAMINE-MONOPHOSPHATE KINASE"/>
    <property type="match status" value="1"/>
</dbReference>
<keyword evidence="2 5" id="KW-0418">Kinase</keyword>
<dbReference type="CDD" id="cd02194">
    <property type="entry name" value="ThiL"/>
    <property type="match status" value="1"/>
</dbReference>
<keyword evidence="2" id="KW-0067">ATP-binding</keyword>
<feature type="binding site" evidence="2">
    <location>
        <position position="83"/>
    </location>
    <ligand>
        <name>Mg(2+)</name>
        <dbReference type="ChEBI" id="CHEBI:18420"/>
        <label>4</label>
    </ligand>
</feature>
<comment type="catalytic activity">
    <reaction evidence="2">
        <text>thiamine phosphate + ATP = thiamine diphosphate + ADP</text>
        <dbReference type="Rhea" id="RHEA:15913"/>
        <dbReference type="ChEBI" id="CHEBI:30616"/>
        <dbReference type="ChEBI" id="CHEBI:37575"/>
        <dbReference type="ChEBI" id="CHEBI:58937"/>
        <dbReference type="ChEBI" id="CHEBI:456216"/>
        <dbReference type="EC" id="2.7.4.16"/>
    </reaction>
</comment>
<dbReference type="NCBIfam" id="TIGR01379">
    <property type="entry name" value="thiL"/>
    <property type="match status" value="1"/>
</dbReference>
<feature type="binding site" evidence="2">
    <location>
        <position position="83"/>
    </location>
    <ligand>
        <name>Mg(2+)</name>
        <dbReference type="ChEBI" id="CHEBI:18420"/>
        <label>3</label>
    </ligand>
</feature>
<dbReference type="InterPro" id="IPR010918">
    <property type="entry name" value="PurM-like_C_dom"/>
</dbReference>
<comment type="similarity">
    <text evidence="2">Belongs to the thiamine-monophosphate kinase family.</text>
</comment>
<keyword evidence="2" id="KW-0460">Magnesium</keyword>
<dbReference type="Gene3D" id="3.30.1330.10">
    <property type="entry name" value="PurM-like, N-terminal domain"/>
    <property type="match status" value="1"/>
</dbReference>
<dbReference type="EMBL" id="JBGUAW010000009">
    <property type="protein sequence ID" value="MFA9461916.1"/>
    <property type="molecule type" value="Genomic_DNA"/>
</dbReference>
<comment type="function">
    <text evidence="2">Catalyzes the ATP-dependent phosphorylation of thiamine-monophosphate (TMP) to form thiamine-pyrophosphate (TPP), the active form of vitamin B1.</text>
</comment>
<evidence type="ECO:0000313" key="6">
    <source>
        <dbReference type="Proteomes" id="UP001575181"/>
    </source>
</evidence>
<dbReference type="GO" id="GO:0009030">
    <property type="term" value="F:thiamine-phosphate kinase activity"/>
    <property type="evidence" value="ECO:0007669"/>
    <property type="project" value="UniProtKB-EC"/>
</dbReference>
<gene>
    <name evidence="2 5" type="primary">thiL</name>
    <name evidence="5" type="ORF">ACERLL_13915</name>
</gene>
<evidence type="ECO:0000259" key="4">
    <source>
        <dbReference type="Pfam" id="PF02769"/>
    </source>
</evidence>
<keyword evidence="1 2" id="KW-0784">Thiamine biosynthesis</keyword>
<dbReference type="Pfam" id="PF02769">
    <property type="entry name" value="AIRS_C"/>
    <property type="match status" value="1"/>
</dbReference>
<dbReference type="InterPro" id="IPR016188">
    <property type="entry name" value="PurM-like_N"/>
</dbReference>
<comment type="caution">
    <text evidence="2">Lacks conserved residue(s) required for the propagation of feature annotation.</text>
</comment>
<evidence type="ECO:0000256" key="1">
    <source>
        <dbReference type="ARBA" id="ARBA00022977"/>
    </source>
</evidence>
<reference evidence="5 6" key="1">
    <citation type="submission" date="2024-08" db="EMBL/GenBank/DDBJ databases">
        <title>Whole-genome sequencing of halo(alkali)philic microorganisms from hypersaline lakes.</title>
        <authorList>
            <person name="Sorokin D.Y."/>
            <person name="Merkel A.Y."/>
            <person name="Messina E."/>
            <person name="Yakimov M."/>
        </authorList>
    </citation>
    <scope>NUCLEOTIDE SEQUENCE [LARGE SCALE GENOMIC DNA]</scope>
    <source>
        <strain evidence="5 6">Cl-TMA</strain>
    </source>
</reference>
<protein>
    <recommendedName>
        <fullName evidence="2">Thiamine-monophosphate kinase</fullName>
        <shortName evidence="2">TMP kinase</shortName>
        <shortName evidence="2">Thiamine-phosphate kinase</shortName>
        <ecNumber evidence="2">2.7.4.16</ecNumber>
    </recommendedName>
</protein>
<comment type="pathway">
    <text evidence="2">Cofactor biosynthesis; thiamine diphosphate biosynthesis; thiamine diphosphate from thiamine phosphate: step 1/1.</text>
</comment>
<name>A0ABV4U0F9_9GAMM</name>
<feature type="domain" description="PurM-like N-terminal" evidence="3">
    <location>
        <begin position="36"/>
        <end position="149"/>
    </location>
</feature>
<dbReference type="Pfam" id="PF00586">
    <property type="entry name" value="AIRS"/>
    <property type="match status" value="1"/>
</dbReference>
<organism evidence="5 6">
    <name type="scientific">Thiohalorhabdus methylotrophus</name>
    <dbReference type="NCBI Taxonomy" id="3242694"/>
    <lineage>
        <taxon>Bacteria</taxon>
        <taxon>Pseudomonadati</taxon>
        <taxon>Pseudomonadota</taxon>
        <taxon>Gammaproteobacteria</taxon>
        <taxon>Thiohalorhabdales</taxon>
        <taxon>Thiohalorhabdaceae</taxon>
        <taxon>Thiohalorhabdus</taxon>
    </lineage>
</organism>
<comment type="caution">
    <text evidence="5">The sequence shown here is derived from an EMBL/GenBank/DDBJ whole genome shotgun (WGS) entry which is preliminary data.</text>
</comment>
<feature type="binding site" evidence="2">
    <location>
        <position position="328"/>
    </location>
    <ligand>
        <name>substrate</name>
    </ligand>
</feature>
<evidence type="ECO:0000256" key="2">
    <source>
        <dbReference type="HAMAP-Rule" id="MF_02128"/>
    </source>
</evidence>
<feature type="binding site" evidence="2">
    <location>
        <position position="275"/>
    </location>
    <ligand>
        <name>substrate</name>
    </ligand>
</feature>
<feature type="binding site" evidence="2">
    <location>
        <position position="157"/>
    </location>
    <ligand>
        <name>ATP</name>
        <dbReference type="ChEBI" id="CHEBI:30616"/>
    </ligand>
</feature>
<dbReference type="Gene3D" id="3.90.650.10">
    <property type="entry name" value="PurM-like C-terminal domain"/>
    <property type="match status" value="1"/>
</dbReference>
<sequence length="339" mass="35015">MTDKGDSIGQAGEFALIDALFNRSPAPPEEVHGGIGDDAALLAAAGGEDWAAAVDTVEEGVHALPGSDPEALGWKAVAVNVSDLAAMAARPRHALLAASLPRSMSRERAERLADGLQAALEEWEVVLVGGDTVATPGALSLSLTLLGRVPLAKALRRSGARPGDTVYVTGTLGDAAAGLELLREPPEVWQSAYDWLVERHLRPRPPLSFGMGIGGEASAAIDVSDGLLADLRHMAAASGVGIEIDAARLPLSAPMGEWAWATGRDPLPLALSGGEDFELVFTAGEEAFEGIHRAKYQNDTPFTAIGRVTAERPGAVFGDGVPEAAGGYDHFAEPGPAGS</sequence>
<keyword evidence="6" id="KW-1185">Reference proteome</keyword>
<dbReference type="HAMAP" id="MF_02128">
    <property type="entry name" value="TMP_kinase"/>
    <property type="match status" value="1"/>
</dbReference>
<feature type="binding site" evidence="2">
    <location>
        <position position="225"/>
    </location>
    <ligand>
        <name>Mg(2+)</name>
        <dbReference type="ChEBI" id="CHEBI:18420"/>
        <label>5</label>
    </ligand>
</feature>
<dbReference type="SUPFAM" id="SSF55326">
    <property type="entry name" value="PurM N-terminal domain-like"/>
    <property type="match status" value="1"/>
</dbReference>
<dbReference type="PANTHER" id="PTHR30270:SF0">
    <property type="entry name" value="THIAMINE-MONOPHOSPHATE KINASE"/>
    <property type="match status" value="1"/>
</dbReference>
<dbReference type="SUPFAM" id="SSF56042">
    <property type="entry name" value="PurM C-terminal domain-like"/>
    <property type="match status" value="1"/>
</dbReference>
<dbReference type="PIRSF" id="PIRSF005303">
    <property type="entry name" value="Thiam_monoph_kin"/>
    <property type="match status" value="1"/>
</dbReference>
<dbReference type="RefSeq" id="WP_373656704.1">
    <property type="nucleotide sequence ID" value="NZ_JBGUAW010000009.1"/>
</dbReference>
<accession>A0ABV4U0F9</accession>
<keyword evidence="2" id="KW-0479">Metal-binding</keyword>
<feature type="binding site" evidence="2">
    <location>
        <position position="224"/>
    </location>
    <ligand>
        <name>ATP</name>
        <dbReference type="ChEBI" id="CHEBI:30616"/>
    </ligand>
</feature>
<feature type="binding site" evidence="2">
    <location>
        <position position="38"/>
    </location>
    <ligand>
        <name>Mg(2+)</name>
        <dbReference type="ChEBI" id="CHEBI:18420"/>
        <label>3</label>
    </ligand>
</feature>
<evidence type="ECO:0000259" key="3">
    <source>
        <dbReference type="Pfam" id="PF00586"/>
    </source>
</evidence>
<feature type="domain" description="PurM-like C-terminal" evidence="4">
    <location>
        <begin position="161"/>
        <end position="316"/>
    </location>
</feature>
<feature type="binding site" evidence="2">
    <location>
        <position position="55"/>
    </location>
    <ligand>
        <name>Mg(2+)</name>
        <dbReference type="ChEBI" id="CHEBI:18420"/>
        <label>1</label>
    </ligand>
</feature>
<evidence type="ECO:0000313" key="5">
    <source>
        <dbReference type="EMBL" id="MFA9461916.1"/>
    </source>
</evidence>
<feature type="binding site" evidence="2">
    <location>
        <position position="83"/>
    </location>
    <ligand>
        <name>Mg(2+)</name>
        <dbReference type="ChEBI" id="CHEBI:18420"/>
        <label>2</label>
    </ligand>
</feature>
<comment type="miscellaneous">
    <text evidence="2">Reaction mechanism of ThiL seems to utilize a direct, inline transfer of the gamma-phosphate of ATP to TMP rather than a phosphorylated enzyme intermediate.</text>
</comment>
<dbReference type="InterPro" id="IPR036921">
    <property type="entry name" value="PurM-like_N_sf"/>
</dbReference>
<feature type="binding site" evidence="2">
    <location>
        <position position="55"/>
    </location>
    <ligand>
        <name>Mg(2+)</name>
        <dbReference type="ChEBI" id="CHEBI:18420"/>
        <label>2</label>
    </ligand>
</feature>
<feature type="binding site" evidence="2">
    <location>
        <position position="131"/>
    </location>
    <ligand>
        <name>Mg(2+)</name>
        <dbReference type="ChEBI" id="CHEBI:18420"/>
        <label>1</label>
    </ligand>
</feature>